<accession>A0A7X3SM73</accession>
<dbReference type="Proteomes" id="UP000460412">
    <property type="component" value="Unassembled WGS sequence"/>
</dbReference>
<dbReference type="InterPro" id="IPR027417">
    <property type="entry name" value="P-loop_NTPase"/>
</dbReference>
<organism evidence="2 3">
    <name type="scientific">Sporofaciens musculi</name>
    <dbReference type="NCBI Taxonomy" id="2681861"/>
    <lineage>
        <taxon>Bacteria</taxon>
        <taxon>Bacillati</taxon>
        <taxon>Bacillota</taxon>
        <taxon>Clostridia</taxon>
        <taxon>Lachnospirales</taxon>
        <taxon>Lachnospiraceae</taxon>
        <taxon>Sporofaciens</taxon>
    </lineage>
</organism>
<sequence length="1075" mass="123210">MHVTAGNIITHLYYAVAADGRLLILSNFNEDFMSVAGLCANIGLGTESVAIIENGKYIETFPPAAEVDNYQVKIQNGRECLYQGVSLSRLISREYLFIEKKNWEEQLYAYLMNQFEFPILRRWIPYVTEEAMAKKLLHISEMKVIGETGLFDGYEIWHSEMTNEALLSILQAGLSDKKIHISEQEQRPLDFSDMDDYFNKYGHTLVDNLERLLKPLTSMKDKVEELTFIGKSLYPQQAAVVNGAVECLKKKKYAFLIESMGAGKTLQGLGVAEAFFNQEYLRKHSEKTVKEVYTDGRLIKFRVIIMCPAHLVHKWEEFIYEESPYAKVEIIEKLSQLTALRKKGKTPAGKEYYIVGKDTGKLSYAYMPTPTQIKVKKPKVPVCSHCEKEFLADLRSSCGCGCRKWELMEQREAVKGMICPKCGEILLAADGSGSIDETTGEYRVLMPENFAQQNSANRFCRCCGEILWMPACEPVDNRIMYWKPKEKPKKWKKISHYANRAMKGRKSVWVMKGREMLYKELNQLTDEEIEEMDIYGPRRFGLTRYIKKYLAGYFDLAIFDEVQSYKAGGSAQGYAMHDLIKASRKQLALTGTIAGGYASDLFYTLFRLDPGRMRAKGYRYSSAGERRFVEKYGTVETVYEIKEGGNYHSMSRGRVITPQRCLPGISVLIFTEFLLDTSLFLDLSDLSRYLPKLYEDVVIVPLESRIYEEYCRVRACMKEEMKERSGKLIMGSFLQFSLSYTDMPYNRGSILSPATGEMIVEPEDLSCLIEEGKLLNKEQKLKEIVSRELGEGRNCFIYCEYTGERERSISYRLKNVLEQTCGLCGYEVVVIESAYPAAVKGRSGCTRRLRKAPGCSSQMRNVFQPDSILHLFIKEKKYNYPTIIFYQLGYDMITIWQSSRRHYRLNQTEECRTYYLVSERTIQMDAVELVATKEVATSSIQGHFSAEGLYTMARGIDPRVILAQSVADKSEKKEQGLRKMMDVLNERNNQGRETASYKKMMVFSELTGLSEVPVLDDPFGEYEAATGRDILDLVFAFDNHNAGEPEDITLKQEETVDSEEPEDTELKELLELLFF</sequence>
<evidence type="ECO:0000313" key="3">
    <source>
        <dbReference type="Proteomes" id="UP000460412"/>
    </source>
</evidence>
<comment type="caution">
    <text evidence="2">The sequence shown here is derived from an EMBL/GenBank/DDBJ whole genome shotgun (WGS) entry which is preliminary data.</text>
</comment>
<name>A0A7X3SM73_9FIRM</name>
<evidence type="ECO:0000313" key="2">
    <source>
        <dbReference type="EMBL" id="MXP79195.1"/>
    </source>
</evidence>
<geneLocation type="plasmid" evidence="2">
    <name>unnamed</name>
</geneLocation>
<dbReference type="RefSeq" id="WP_159757920.1">
    <property type="nucleotide sequence ID" value="NZ_WUQX01000003.1"/>
</dbReference>
<protein>
    <recommendedName>
        <fullName evidence="1">Helicase ATP-binding domain-containing protein</fullName>
    </recommendedName>
</protein>
<evidence type="ECO:0000259" key="1">
    <source>
        <dbReference type="SMART" id="SM00487"/>
    </source>
</evidence>
<reference evidence="2 3" key="1">
    <citation type="submission" date="2019-12" db="EMBL/GenBank/DDBJ databases">
        <title>Sporaefaciens musculi gen. nov., sp. nov., a novel bacterium isolated from the caecum of an obese mouse.</title>
        <authorList>
            <person name="Rasmussen T.S."/>
            <person name="Streidl T."/>
            <person name="Hitch T.C.A."/>
            <person name="Wortmann E."/>
            <person name="Deptula P."/>
            <person name="Hansen M."/>
            <person name="Nielsen D.S."/>
            <person name="Clavel T."/>
            <person name="Vogensen F.K."/>
        </authorList>
    </citation>
    <scope>NUCLEOTIDE SEQUENCE [LARGE SCALE GENOMIC DNA]</scope>
    <source>
        <strain evidence="2 3">WCA-9-b2</strain>
        <plasmid evidence="2">unnamed</plasmid>
    </source>
</reference>
<dbReference type="InterPro" id="IPR014001">
    <property type="entry name" value="Helicase_ATP-bd"/>
</dbReference>
<dbReference type="Gene3D" id="3.40.50.300">
    <property type="entry name" value="P-loop containing nucleotide triphosphate hydrolases"/>
    <property type="match status" value="1"/>
</dbReference>
<dbReference type="SMART" id="SM00487">
    <property type="entry name" value="DEXDc"/>
    <property type="match status" value="1"/>
</dbReference>
<dbReference type="AlphaFoldDB" id="A0A7X3SM73"/>
<keyword evidence="3" id="KW-1185">Reference proteome</keyword>
<feature type="domain" description="Helicase ATP-binding" evidence="1">
    <location>
        <begin position="229"/>
        <end position="621"/>
    </location>
</feature>
<dbReference type="Gene3D" id="3.40.50.10810">
    <property type="entry name" value="Tandem AAA-ATPase domain"/>
    <property type="match status" value="1"/>
</dbReference>
<dbReference type="SUPFAM" id="SSF52540">
    <property type="entry name" value="P-loop containing nucleoside triphosphate hydrolases"/>
    <property type="match status" value="2"/>
</dbReference>
<dbReference type="InterPro" id="IPR038718">
    <property type="entry name" value="SNF2-like_sf"/>
</dbReference>
<gene>
    <name evidence="2" type="ORF">GN277_29000</name>
</gene>
<dbReference type="EMBL" id="WUQX01000003">
    <property type="protein sequence ID" value="MXP79195.1"/>
    <property type="molecule type" value="Genomic_DNA"/>
</dbReference>
<proteinExistence type="predicted"/>
<keyword evidence="2" id="KW-0614">Plasmid</keyword>